<proteinExistence type="predicted"/>
<evidence type="ECO:0000313" key="2">
    <source>
        <dbReference type="Proteomes" id="UP000308600"/>
    </source>
</evidence>
<dbReference type="EMBL" id="ML208267">
    <property type="protein sequence ID" value="TFK74693.1"/>
    <property type="molecule type" value="Genomic_DNA"/>
</dbReference>
<name>A0ACD3B8P6_9AGAR</name>
<protein>
    <submittedName>
        <fullName evidence="1">Uncharacterized protein</fullName>
    </submittedName>
</protein>
<reference evidence="1 2" key="1">
    <citation type="journal article" date="2019" name="Nat. Ecol. Evol.">
        <title>Megaphylogeny resolves global patterns of mushroom evolution.</title>
        <authorList>
            <person name="Varga T."/>
            <person name="Krizsan K."/>
            <person name="Foldi C."/>
            <person name="Dima B."/>
            <person name="Sanchez-Garcia M."/>
            <person name="Sanchez-Ramirez S."/>
            <person name="Szollosi G.J."/>
            <person name="Szarkandi J.G."/>
            <person name="Papp V."/>
            <person name="Albert L."/>
            <person name="Andreopoulos W."/>
            <person name="Angelini C."/>
            <person name="Antonin V."/>
            <person name="Barry K.W."/>
            <person name="Bougher N.L."/>
            <person name="Buchanan P."/>
            <person name="Buyck B."/>
            <person name="Bense V."/>
            <person name="Catcheside P."/>
            <person name="Chovatia M."/>
            <person name="Cooper J."/>
            <person name="Damon W."/>
            <person name="Desjardin D."/>
            <person name="Finy P."/>
            <person name="Geml J."/>
            <person name="Haridas S."/>
            <person name="Hughes K."/>
            <person name="Justo A."/>
            <person name="Karasinski D."/>
            <person name="Kautmanova I."/>
            <person name="Kiss B."/>
            <person name="Kocsube S."/>
            <person name="Kotiranta H."/>
            <person name="LaButti K.M."/>
            <person name="Lechner B.E."/>
            <person name="Liimatainen K."/>
            <person name="Lipzen A."/>
            <person name="Lukacs Z."/>
            <person name="Mihaltcheva S."/>
            <person name="Morgado L.N."/>
            <person name="Niskanen T."/>
            <person name="Noordeloos M.E."/>
            <person name="Ohm R.A."/>
            <person name="Ortiz-Santana B."/>
            <person name="Ovrebo C."/>
            <person name="Racz N."/>
            <person name="Riley R."/>
            <person name="Savchenko A."/>
            <person name="Shiryaev A."/>
            <person name="Soop K."/>
            <person name="Spirin V."/>
            <person name="Szebenyi C."/>
            <person name="Tomsovsky M."/>
            <person name="Tulloss R.E."/>
            <person name="Uehling J."/>
            <person name="Grigoriev I.V."/>
            <person name="Vagvolgyi C."/>
            <person name="Papp T."/>
            <person name="Martin F.M."/>
            <person name="Miettinen O."/>
            <person name="Hibbett D.S."/>
            <person name="Nagy L.G."/>
        </authorList>
    </citation>
    <scope>NUCLEOTIDE SEQUENCE [LARGE SCALE GENOMIC DNA]</scope>
    <source>
        <strain evidence="1 2">NL-1719</strain>
    </source>
</reference>
<accession>A0ACD3B8P6</accession>
<sequence>MTEVNRIGQETRLDCQPAEQASVSPPIHHNPFYYFSPIILQVGNHLFKVPRYQLEAESEYFRDLFTVRDHDKVGSEAEEQPLRLYGLEGDAFRQLLRVLYPCDFQNKESLSLLQWTQVLFLSDVYQFQRVRALAVSYLDGLLEDPIGRIRLGRVFSIDTWQLSGLDNLVCREEPLSLAGADYLGMETVLRLANLRERCVQRRPEPIPKPSPPKPSPNFGRWGQPAYSNSFQSHRPVTVHGQTAGVSDHASVNSTSQEYTQWILERKRGKAALDIKAVLEKEFHLK</sequence>
<keyword evidence="2" id="KW-1185">Reference proteome</keyword>
<gene>
    <name evidence="1" type="ORF">BDN72DRAFT_893031</name>
</gene>
<dbReference type="Proteomes" id="UP000308600">
    <property type="component" value="Unassembled WGS sequence"/>
</dbReference>
<organism evidence="1 2">
    <name type="scientific">Pluteus cervinus</name>
    <dbReference type="NCBI Taxonomy" id="181527"/>
    <lineage>
        <taxon>Eukaryota</taxon>
        <taxon>Fungi</taxon>
        <taxon>Dikarya</taxon>
        <taxon>Basidiomycota</taxon>
        <taxon>Agaricomycotina</taxon>
        <taxon>Agaricomycetes</taxon>
        <taxon>Agaricomycetidae</taxon>
        <taxon>Agaricales</taxon>
        <taxon>Pluteineae</taxon>
        <taxon>Pluteaceae</taxon>
        <taxon>Pluteus</taxon>
    </lineage>
</organism>
<evidence type="ECO:0000313" key="1">
    <source>
        <dbReference type="EMBL" id="TFK74693.1"/>
    </source>
</evidence>